<evidence type="ECO:0000313" key="15">
    <source>
        <dbReference type="EMBL" id="KAB1273692.1"/>
    </source>
</evidence>
<keyword evidence="6" id="KW-0862">Zinc</keyword>
<feature type="domain" description="C2H2 AKAP95-type" evidence="14">
    <location>
        <begin position="332"/>
        <end position="355"/>
    </location>
</feature>
<evidence type="ECO:0000256" key="4">
    <source>
        <dbReference type="ARBA" id="ARBA00022737"/>
    </source>
</evidence>
<keyword evidence="2" id="KW-0507">mRNA processing</keyword>
<evidence type="ECO:0000256" key="10">
    <source>
        <dbReference type="ARBA" id="ARBA00040207"/>
    </source>
</evidence>
<accession>A0A5N4DRB8</accession>
<comment type="caution">
    <text evidence="15">The sequence shown here is derived from an EMBL/GenBank/DDBJ whole genome shotgun (WGS) entry which is preliminary data.</text>
</comment>
<evidence type="ECO:0000256" key="12">
    <source>
        <dbReference type="PROSITE-ProRule" id="PRU01140"/>
    </source>
</evidence>
<evidence type="ECO:0000256" key="9">
    <source>
        <dbReference type="ARBA" id="ARBA00023242"/>
    </source>
</evidence>
<dbReference type="InterPro" id="IPR007071">
    <property type="entry name" value="AKAP95"/>
</dbReference>
<evidence type="ECO:0000256" key="2">
    <source>
        <dbReference type="ARBA" id="ARBA00022664"/>
    </source>
</evidence>
<protein>
    <recommendedName>
        <fullName evidence="10">DBIRD complex subunit ZNF326</fullName>
    </recommendedName>
    <alternativeName>
        <fullName evidence="11">Zinc finger protein 326</fullName>
    </alternativeName>
</protein>
<evidence type="ECO:0000256" key="6">
    <source>
        <dbReference type="ARBA" id="ARBA00022833"/>
    </source>
</evidence>
<dbReference type="GO" id="GO:0044609">
    <property type="term" value="C:DBIRD complex"/>
    <property type="evidence" value="ECO:0007669"/>
    <property type="project" value="TreeGrafter"/>
</dbReference>
<feature type="compositionally biased region" description="Basic and acidic residues" evidence="13">
    <location>
        <begin position="197"/>
        <end position="215"/>
    </location>
</feature>
<keyword evidence="8" id="KW-0508">mRNA splicing</keyword>
<keyword evidence="3" id="KW-0479">Metal-binding</keyword>
<feature type="domain" description="C2H2 AKAP95-type" evidence="14">
    <location>
        <begin position="239"/>
        <end position="261"/>
    </location>
</feature>
<proteinExistence type="inferred from homology"/>
<gene>
    <name evidence="15" type="ORF">Cadr_000010686</name>
</gene>
<evidence type="ECO:0000256" key="8">
    <source>
        <dbReference type="ARBA" id="ARBA00023187"/>
    </source>
</evidence>
<dbReference type="InterPro" id="IPR034736">
    <property type="entry name" value="ZF_C2H2_AKAP95"/>
</dbReference>
<keyword evidence="5 12" id="KW-0863">Zinc-finger</keyword>
<dbReference type="EMBL" id="JWIN03000009">
    <property type="protein sequence ID" value="KAB1273692.1"/>
    <property type="molecule type" value="Genomic_DNA"/>
</dbReference>
<dbReference type="GO" id="GO:0006397">
    <property type="term" value="P:mRNA processing"/>
    <property type="evidence" value="ECO:0007669"/>
    <property type="project" value="UniProtKB-KW"/>
</dbReference>
<dbReference type="PROSITE" id="PS51799">
    <property type="entry name" value="ZF_C2H2_AKAP95"/>
    <property type="match status" value="2"/>
</dbReference>
<comment type="subcellular location">
    <subcellularLocation>
        <location evidence="1">Nucleus matrix</location>
    </subcellularLocation>
</comment>
<evidence type="ECO:0000313" key="16">
    <source>
        <dbReference type="Proteomes" id="UP000299084"/>
    </source>
</evidence>
<dbReference type="GO" id="GO:0008380">
    <property type="term" value="P:RNA splicing"/>
    <property type="evidence" value="ECO:0007669"/>
    <property type="project" value="UniProtKB-KW"/>
</dbReference>
<evidence type="ECO:0000256" key="7">
    <source>
        <dbReference type="ARBA" id="ARBA00023125"/>
    </source>
</evidence>
<dbReference type="GO" id="GO:0032784">
    <property type="term" value="P:regulation of DNA-templated transcription elongation"/>
    <property type="evidence" value="ECO:0007669"/>
    <property type="project" value="TreeGrafter"/>
</dbReference>
<evidence type="ECO:0000259" key="14">
    <source>
        <dbReference type="PROSITE" id="PS51799"/>
    </source>
</evidence>
<reference evidence="15 16" key="1">
    <citation type="journal article" date="2019" name="Mol. Ecol. Resour.">
        <title>Improving Illumina assemblies with Hi-C and long reads: an example with the North African dromedary.</title>
        <authorList>
            <person name="Elbers J.P."/>
            <person name="Rogers M.F."/>
            <person name="Perelman P.L."/>
            <person name="Proskuryakova A.A."/>
            <person name="Serdyukova N.A."/>
            <person name="Johnson W.E."/>
            <person name="Horin P."/>
            <person name="Corander J."/>
            <person name="Murphy D."/>
            <person name="Burger P.A."/>
        </authorList>
    </citation>
    <scope>NUCLEOTIDE SEQUENCE [LARGE SCALE GENOMIC DNA]</scope>
    <source>
        <strain evidence="15">Drom800</strain>
        <tissue evidence="15">Blood</tissue>
    </source>
</reference>
<evidence type="ECO:0000256" key="11">
    <source>
        <dbReference type="ARBA" id="ARBA00043254"/>
    </source>
</evidence>
<name>A0A5N4DRB8_CAMDR</name>
<keyword evidence="9" id="KW-0539">Nucleus</keyword>
<organism evidence="15 16">
    <name type="scientific">Camelus dromedarius</name>
    <name type="common">Dromedary</name>
    <name type="synonym">Arabian camel</name>
    <dbReference type="NCBI Taxonomy" id="9838"/>
    <lineage>
        <taxon>Eukaryota</taxon>
        <taxon>Metazoa</taxon>
        <taxon>Chordata</taxon>
        <taxon>Craniata</taxon>
        <taxon>Vertebrata</taxon>
        <taxon>Euteleostomi</taxon>
        <taxon>Mammalia</taxon>
        <taxon>Eutheria</taxon>
        <taxon>Laurasiatheria</taxon>
        <taxon>Artiodactyla</taxon>
        <taxon>Tylopoda</taxon>
        <taxon>Camelidae</taxon>
        <taxon>Camelus</taxon>
    </lineage>
</organism>
<dbReference type="GO" id="GO:0008270">
    <property type="term" value="F:zinc ion binding"/>
    <property type="evidence" value="ECO:0007669"/>
    <property type="project" value="UniProtKB-KW"/>
</dbReference>
<keyword evidence="16" id="KW-1185">Reference proteome</keyword>
<comment type="similarity">
    <text evidence="12">Belongs to the AKAP95 family.</text>
</comment>
<dbReference type="GO" id="GO:0016363">
    <property type="term" value="C:nuclear matrix"/>
    <property type="evidence" value="ECO:0007669"/>
    <property type="project" value="UniProtKB-SubCell"/>
</dbReference>
<evidence type="ECO:0000256" key="3">
    <source>
        <dbReference type="ARBA" id="ARBA00022723"/>
    </source>
</evidence>
<dbReference type="Pfam" id="PF04988">
    <property type="entry name" value="AKAP95"/>
    <property type="match status" value="1"/>
</dbReference>
<keyword evidence="7" id="KW-0238">DNA-binding</keyword>
<dbReference type="AlphaFoldDB" id="A0A5N4DRB8"/>
<evidence type="ECO:0000256" key="13">
    <source>
        <dbReference type="SAM" id="MobiDB-lite"/>
    </source>
</evidence>
<feature type="region of interest" description="Disordered" evidence="13">
    <location>
        <begin position="167"/>
        <end position="227"/>
    </location>
</feature>
<sequence length="404" mass="46207">MDFEDGMDRDYGPGSYGGLTFKDIYLKILLLRASKGMDRDYGHGSYGGQRSMDSYLNQSYGMDNHSGGGGGSRFGPYESYDSRSSLGGRDLYRSGYGFNEPEQSRFGGSYGGRFESSYRNSLDSFGVEEQHMSDFGSIHRPGIVVDYQNKPTNVTVAAARGIKRKMMQPFNKPSGTFVKKPKLAKPVEKTSLSKSPTKTDPKNEEEEKRRIEARREKQRRRREKNSEKYGDGYRMAFTCSFCKFRTFEEKDIELHLESSSHQETLDHIQKQTKFDKVVMEFLHECMVNKFKKTSIRKQQTNNQTEVVKIIEKDVMEGVAADDHMMKVETVHCSACSVYIPALHSSVQQHLKSPDHIKGKQAYKEQIKRESVLTATSILNNPIVKARYERFVKLDGNRLLDYHMA</sequence>
<dbReference type="GO" id="GO:0003677">
    <property type="term" value="F:DNA binding"/>
    <property type="evidence" value="ECO:0007669"/>
    <property type="project" value="UniProtKB-KW"/>
</dbReference>
<dbReference type="PANTHER" id="PTHR12190:SF1">
    <property type="entry name" value="DBIRD COMPLEX SUBUNIT ZNF326"/>
    <property type="match status" value="1"/>
</dbReference>
<dbReference type="Proteomes" id="UP000299084">
    <property type="component" value="Unassembled WGS sequence"/>
</dbReference>
<keyword evidence="4" id="KW-0677">Repeat</keyword>
<evidence type="ECO:0000256" key="5">
    <source>
        <dbReference type="ARBA" id="ARBA00022771"/>
    </source>
</evidence>
<evidence type="ECO:0000256" key="1">
    <source>
        <dbReference type="ARBA" id="ARBA00004109"/>
    </source>
</evidence>
<dbReference type="PANTHER" id="PTHR12190">
    <property type="entry name" value="A-KINASE ANCHOR PROTEIN AKAP 8"/>
    <property type="match status" value="1"/>
</dbReference>